<organism evidence="4 5">
    <name type="scientific">Marasmiellus scandens</name>
    <dbReference type="NCBI Taxonomy" id="2682957"/>
    <lineage>
        <taxon>Eukaryota</taxon>
        <taxon>Fungi</taxon>
        <taxon>Dikarya</taxon>
        <taxon>Basidiomycota</taxon>
        <taxon>Agaricomycotina</taxon>
        <taxon>Agaricomycetes</taxon>
        <taxon>Agaricomycetidae</taxon>
        <taxon>Agaricales</taxon>
        <taxon>Marasmiineae</taxon>
        <taxon>Omphalotaceae</taxon>
        <taxon>Marasmiellus</taxon>
    </lineage>
</organism>
<dbReference type="Pfam" id="PF05183">
    <property type="entry name" value="RdRP"/>
    <property type="match status" value="1"/>
</dbReference>
<dbReference type="InterPro" id="IPR057596">
    <property type="entry name" value="RDRP_core"/>
</dbReference>
<evidence type="ECO:0000313" key="5">
    <source>
        <dbReference type="Proteomes" id="UP001498398"/>
    </source>
</evidence>
<keyword evidence="1" id="KW-0808">Transferase</keyword>
<dbReference type="PANTHER" id="PTHR23079">
    <property type="entry name" value="RNA-DEPENDENT RNA POLYMERASE"/>
    <property type="match status" value="1"/>
</dbReference>
<evidence type="ECO:0000259" key="3">
    <source>
        <dbReference type="Pfam" id="PF05183"/>
    </source>
</evidence>
<comment type="similarity">
    <text evidence="1">Belongs to the RdRP family.</text>
</comment>
<proteinExistence type="inferred from homology"/>
<dbReference type="PANTHER" id="PTHR23079:SF55">
    <property type="entry name" value="RNA-DIRECTED RNA POLYMERASE"/>
    <property type="match status" value="1"/>
</dbReference>
<dbReference type="Proteomes" id="UP001498398">
    <property type="component" value="Unassembled WGS sequence"/>
</dbReference>
<sequence>MLPTQEADFQLPFLRCSLKRPLQQDDSFSSISSTPNKIPRLDENPCDDPVFLAQDDDIANIFQSRDIPFCIQWEVARCTSSRLNYEAFRDNLHEYADMTNVEAHKKFHRAHSQGRSNISDREHAATSPWSELDKEESALRIDPEYGGIGNNPDFPGWYGGKVDLRATLEKDLSIKLERCGLSQSCKLKRRFGSKSILRVKVPAEMLYHSQRDLIAFFKRPLILWCSVFRAFYAKDDSVLFFKTNEVYRGGGFKRNFEGPLCLYDFIEWLNPLQPNENQKLCKWTSRMALGLSSSVPGPRLAEEDITKIADIISDEGSNMTDGCGLSNLALHKAIRDQAGCQELPTVVQCRVYGGKGLLALDREWECEVPSLRLRDPSQIKINYSLDTPLDLSHLTIDILRFGTVKSPGRLSAEVIINLAHNGVPAEVFLDLSQETFRETVEGLTNWQGEDAMFNLWKNVEKAEHVCISRRARESVTSLRAKGFRDPRDEDPDENEDDDFVDVHEQRSTAWWPDLVSGCPSSMSETAMALLDSGFQPQLCAYLADKLQNITKSAIKNLVNKFHYEIPQSATALAVPDPYGVLGPDEIFFRSSKRELLTQEGFLSDTVTGEILITRHPCKLPSDVRKVKAVQNLRLSGFVDVVVCSVRGPRRLLDYLGTGDYDGDRVLMIWDTRITGAFTNGPDKFSLSPRGLDHCFTLDEQKVSDFLQDHRHCDRVGVLQDYLLASLKDPGVLGELSGYHEKAIYHYGYASPQAHKLAYLVTTVLDSAKSGHRIKPQTLDYYRREYKSGKLAWKEEGFLAPKPRFASQDNSLHRYYQRPEKLGPFIMDTLRSESEQQGRVWLEKVEKEISASKSKIKPDDDLLKPYKTALEVATARGHDAYLRDLDQIAKHVATVYSQHQKAVGYPEDFTSKHIVSRQDALRACSKQFNSFPKPDDLETIMDEATIARLRASYAYYFDAFERSERIGWSRYPWNMALRELCDIKVRALGPWHASTQPFYERFKLPKKW</sequence>
<keyword evidence="1" id="KW-0694">RNA-binding</keyword>
<keyword evidence="1" id="KW-0548">Nucleotidyltransferase</keyword>
<evidence type="ECO:0000256" key="2">
    <source>
        <dbReference type="SAM" id="MobiDB-lite"/>
    </source>
</evidence>
<comment type="caution">
    <text evidence="4">The sequence shown here is derived from an EMBL/GenBank/DDBJ whole genome shotgun (WGS) entry which is preliminary data.</text>
</comment>
<keyword evidence="5" id="KW-1185">Reference proteome</keyword>
<evidence type="ECO:0000256" key="1">
    <source>
        <dbReference type="RuleBase" id="RU363098"/>
    </source>
</evidence>
<feature type="region of interest" description="Disordered" evidence="2">
    <location>
        <begin position="108"/>
        <end position="129"/>
    </location>
</feature>
<gene>
    <name evidence="4" type="ORF">VKT23_002583</name>
</gene>
<feature type="domain" description="RDRP core" evidence="3">
    <location>
        <begin position="172"/>
        <end position="822"/>
    </location>
</feature>
<dbReference type="EC" id="2.7.7.48" evidence="1"/>
<name>A0ABR1K2V1_9AGAR</name>
<comment type="catalytic activity">
    <reaction evidence="1">
        <text>RNA(n) + a ribonucleoside 5'-triphosphate = RNA(n+1) + diphosphate</text>
        <dbReference type="Rhea" id="RHEA:21248"/>
        <dbReference type="Rhea" id="RHEA-COMP:14527"/>
        <dbReference type="Rhea" id="RHEA-COMP:17342"/>
        <dbReference type="ChEBI" id="CHEBI:33019"/>
        <dbReference type="ChEBI" id="CHEBI:61557"/>
        <dbReference type="ChEBI" id="CHEBI:140395"/>
        <dbReference type="EC" id="2.7.7.48"/>
    </reaction>
</comment>
<accession>A0ABR1K2V1</accession>
<dbReference type="InterPro" id="IPR007855">
    <property type="entry name" value="RDRP"/>
</dbReference>
<evidence type="ECO:0000313" key="4">
    <source>
        <dbReference type="EMBL" id="KAK7471173.1"/>
    </source>
</evidence>
<dbReference type="EMBL" id="JBANRG010000002">
    <property type="protein sequence ID" value="KAK7471173.1"/>
    <property type="molecule type" value="Genomic_DNA"/>
</dbReference>
<keyword evidence="1" id="KW-0696">RNA-directed RNA polymerase</keyword>
<protein>
    <recommendedName>
        <fullName evidence="1">RNA-dependent RNA polymerase</fullName>
        <ecNumber evidence="1">2.7.7.48</ecNumber>
    </recommendedName>
</protein>
<reference evidence="4 5" key="1">
    <citation type="submission" date="2024-01" db="EMBL/GenBank/DDBJ databases">
        <title>A draft genome for the cacao thread blight pathogen Marasmiellus scandens.</title>
        <authorList>
            <person name="Baruah I.K."/>
            <person name="Leung J."/>
            <person name="Bukari Y."/>
            <person name="Amoako-Attah I."/>
            <person name="Meinhardt L.W."/>
            <person name="Bailey B.A."/>
            <person name="Cohen S.P."/>
        </authorList>
    </citation>
    <scope>NUCLEOTIDE SEQUENCE [LARGE SCALE GENOMIC DNA]</scope>
    <source>
        <strain evidence="4 5">GH-19</strain>
    </source>
</reference>